<organism evidence="2 3">
    <name type="scientific">Mesorhabditis spiculigera</name>
    <dbReference type="NCBI Taxonomy" id="96644"/>
    <lineage>
        <taxon>Eukaryota</taxon>
        <taxon>Metazoa</taxon>
        <taxon>Ecdysozoa</taxon>
        <taxon>Nematoda</taxon>
        <taxon>Chromadorea</taxon>
        <taxon>Rhabditida</taxon>
        <taxon>Rhabditina</taxon>
        <taxon>Rhabditomorpha</taxon>
        <taxon>Rhabditoidea</taxon>
        <taxon>Rhabditidae</taxon>
        <taxon>Mesorhabditinae</taxon>
        <taxon>Mesorhabditis</taxon>
    </lineage>
</organism>
<keyword evidence="1" id="KW-0812">Transmembrane</keyword>
<dbReference type="Proteomes" id="UP001177023">
    <property type="component" value="Unassembled WGS sequence"/>
</dbReference>
<feature type="non-terminal residue" evidence="2">
    <location>
        <position position="1"/>
    </location>
</feature>
<accession>A0AA36CH25</accession>
<evidence type="ECO:0000313" key="2">
    <source>
        <dbReference type="EMBL" id="CAJ0567965.1"/>
    </source>
</evidence>
<keyword evidence="3" id="KW-1185">Reference proteome</keyword>
<dbReference type="EMBL" id="CATQJA010001619">
    <property type="protein sequence ID" value="CAJ0567965.1"/>
    <property type="molecule type" value="Genomic_DNA"/>
</dbReference>
<comment type="caution">
    <text evidence="2">The sequence shown here is derived from an EMBL/GenBank/DDBJ whole genome shotgun (WGS) entry which is preliminary data.</text>
</comment>
<evidence type="ECO:0000313" key="3">
    <source>
        <dbReference type="Proteomes" id="UP001177023"/>
    </source>
</evidence>
<keyword evidence="1" id="KW-0472">Membrane</keyword>
<protein>
    <submittedName>
        <fullName evidence="2">Uncharacterized protein</fullName>
    </submittedName>
</protein>
<feature type="transmembrane region" description="Helical" evidence="1">
    <location>
        <begin position="83"/>
        <end position="106"/>
    </location>
</feature>
<reference evidence="2" key="1">
    <citation type="submission" date="2023-06" db="EMBL/GenBank/DDBJ databases">
        <authorList>
            <person name="Delattre M."/>
        </authorList>
    </citation>
    <scope>NUCLEOTIDE SEQUENCE</scope>
    <source>
        <strain evidence="2">AF72</strain>
    </source>
</reference>
<dbReference type="AlphaFoldDB" id="A0AA36CH25"/>
<sequence length="110" mass="12665">MEARAERRAATVRNVPYLHNTRARLVDTPPPNPEPEGFRSIYAAPPALHLVFLFRDLLKRVPCLLRFMHTELVLLHLMRDINLLFLSLMVFGVGLRFASPTLYVLLRSTI</sequence>
<name>A0AA36CH25_9BILA</name>
<gene>
    <name evidence="2" type="ORF">MSPICULIGERA_LOCUS6497</name>
</gene>
<proteinExistence type="predicted"/>
<evidence type="ECO:0000256" key="1">
    <source>
        <dbReference type="SAM" id="Phobius"/>
    </source>
</evidence>
<keyword evidence="1" id="KW-1133">Transmembrane helix</keyword>